<accession>A0A919LIN0</accession>
<gene>
    <name evidence="1" type="ORF">Sxan_67810</name>
</gene>
<reference evidence="1" key="1">
    <citation type="submission" date="2020-09" db="EMBL/GenBank/DDBJ databases">
        <title>Whole genome shotgun sequence of Streptomyces xanthophaeus NBRC 12829.</title>
        <authorList>
            <person name="Komaki H."/>
            <person name="Tamura T."/>
        </authorList>
    </citation>
    <scope>NUCLEOTIDE SEQUENCE</scope>
    <source>
        <strain evidence="1">NBRC 12829</strain>
    </source>
</reference>
<dbReference type="EMBL" id="BNEE01000006">
    <property type="protein sequence ID" value="GHI89417.1"/>
    <property type="molecule type" value="Genomic_DNA"/>
</dbReference>
<evidence type="ECO:0000313" key="1">
    <source>
        <dbReference type="EMBL" id="GHI89417.1"/>
    </source>
</evidence>
<evidence type="ECO:0000313" key="2">
    <source>
        <dbReference type="Proteomes" id="UP000600026"/>
    </source>
</evidence>
<dbReference type="Proteomes" id="UP000600026">
    <property type="component" value="Unassembled WGS sequence"/>
</dbReference>
<sequence>MKTLVAACVNVSNGPNYSLRSHAKDEQRLEADLARQQGHEAQTKGVQ</sequence>
<organism evidence="1 2">
    <name type="scientific">Streptomyces xanthophaeus</name>
    <dbReference type="NCBI Taxonomy" id="67385"/>
    <lineage>
        <taxon>Bacteria</taxon>
        <taxon>Bacillati</taxon>
        <taxon>Actinomycetota</taxon>
        <taxon>Actinomycetes</taxon>
        <taxon>Kitasatosporales</taxon>
        <taxon>Streptomycetaceae</taxon>
        <taxon>Streptomyces</taxon>
    </lineage>
</organism>
<dbReference type="RefSeq" id="WP_237403455.1">
    <property type="nucleotide sequence ID" value="NZ_BNEE01000006.1"/>
</dbReference>
<comment type="caution">
    <text evidence="1">The sequence shown here is derived from an EMBL/GenBank/DDBJ whole genome shotgun (WGS) entry which is preliminary data.</text>
</comment>
<protein>
    <submittedName>
        <fullName evidence="1">Uncharacterized protein</fullName>
    </submittedName>
</protein>
<name>A0A919LIN0_9ACTN</name>
<keyword evidence="2" id="KW-1185">Reference proteome</keyword>
<dbReference type="AlphaFoldDB" id="A0A919LIN0"/>
<proteinExistence type="predicted"/>